<dbReference type="InterPro" id="IPR005320">
    <property type="entry name" value="Peptidase_S51"/>
</dbReference>
<dbReference type="SUPFAM" id="SSF52317">
    <property type="entry name" value="Class I glutamine amidotransferase-like"/>
    <property type="match status" value="1"/>
</dbReference>
<dbReference type="Proteomes" id="UP000054709">
    <property type="component" value="Unassembled WGS sequence"/>
</dbReference>
<evidence type="ECO:0000256" key="4">
    <source>
        <dbReference type="ARBA" id="ARBA00022825"/>
    </source>
</evidence>
<dbReference type="PANTHER" id="PTHR20842:SF0">
    <property type="entry name" value="ALPHA-ASPARTYL DIPEPTIDASE"/>
    <property type="match status" value="1"/>
</dbReference>
<keyword evidence="6" id="KW-1185">Reference proteome</keyword>
<dbReference type="AlphaFoldDB" id="A0A0W1B2T8"/>
<evidence type="ECO:0000313" key="5">
    <source>
        <dbReference type="EMBL" id="KTD87881.1"/>
    </source>
</evidence>
<name>A0A0W1B2T8_9BACL</name>
<dbReference type="InterPro" id="IPR029062">
    <property type="entry name" value="Class_I_gatase-like"/>
</dbReference>
<keyword evidence="4" id="KW-0720">Serine protease</keyword>
<dbReference type="CDD" id="cd03146">
    <property type="entry name" value="GAT1_Peptidase_E"/>
    <property type="match status" value="1"/>
</dbReference>
<dbReference type="Gene3D" id="3.40.50.880">
    <property type="match status" value="1"/>
</dbReference>
<evidence type="ECO:0000256" key="3">
    <source>
        <dbReference type="ARBA" id="ARBA00022801"/>
    </source>
</evidence>
<dbReference type="GO" id="GO:0006508">
    <property type="term" value="P:proteolysis"/>
    <property type="evidence" value="ECO:0007669"/>
    <property type="project" value="UniProtKB-KW"/>
</dbReference>
<proteinExistence type="inferred from homology"/>
<keyword evidence="2" id="KW-0645">Protease</keyword>
<dbReference type="GO" id="GO:0008236">
    <property type="term" value="F:serine-type peptidase activity"/>
    <property type="evidence" value="ECO:0007669"/>
    <property type="project" value="UniProtKB-KW"/>
</dbReference>
<keyword evidence="3" id="KW-0378">Hydrolase</keyword>
<comment type="caution">
    <text evidence="5">The sequence shown here is derived from an EMBL/GenBank/DDBJ whole genome shotgun (WGS) entry which is preliminary data.</text>
</comment>
<reference evidence="5 6" key="1">
    <citation type="journal article" date="2015" name="Int. Biodeterior. Biodegradation">
        <title>Physiological and genetic screening methods for the isolation of methyl tert-butyl ether-degrading bacteria for bioremediation purposes.</title>
        <authorList>
            <person name="Guisado I.M."/>
            <person name="Purswani J."/>
            <person name="Gonzalez Lopez J."/>
            <person name="Pozo C."/>
        </authorList>
    </citation>
    <scope>NUCLEOTIDE SEQUENCE [LARGE SCALE GENOMIC DNA]</scope>
    <source>
        <strain evidence="5 6">SH7</strain>
    </source>
</reference>
<dbReference type="EMBL" id="LCZJ02000016">
    <property type="protein sequence ID" value="KTD87881.1"/>
    <property type="molecule type" value="Genomic_DNA"/>
</dbReference>
<gene>
    <name evidence="5" type="ORF">UQ64_07125</name>
</gene>
<evidence type="ECO:0000256" key="1">
    <source>
        <dbReference type="ARBA" id="ARBA00006534"/>
    </source>
</evidence>
<dbReference type="PANTHER" id="PTHR20842">
    <property type="entry name" value="PROTEASE S51 ALPHA-ASPARTYL DIPEPTIDASE"/>
    <property type="match status" value="1"/>
</dbReference>
<organism evidence="5 6">
    <name type="scientific">Paenibacillus etheri</name>
    <dbReference type="NCBI Taxonomy" id="1306852"/>
    <lineage>
        <taxon>Bacteria</taxon>
        <taxon>Bacillati</taxon>
        <taxon>Bacillota</taxon>
        <taxon>Bacilli</taxon>
        <taxon>Bacillales</taxon>
        <taxon>Paenibacillaceae</taxon>
        <taxon>Paenibacillus</taxon>
    </lineage>
</organism>
<sequence>MKVGEIMGTIVVIGGGELIDLETLELDREVVKLTQKANPKALFIPTASSDAPGYCDTFNKVYGEILGCETIHLLLVSQTYTHEEIAELIESADLIYVGGGNTRKMLEIWKNTGVDVLLKEAYTSGTILAGLSAGSICWFEYGHSDSEAFDDQGNWQYIKLEAMGILPGIHCPHYDEDIRVEDFSRMVKGGGIPGIAVDNNCAIIYKDNEYKVMSTREEAKAYRVMDSEQGVVVTEIEENPSYRPLHEVYGGGDQ</sequence>
<comment type="similarity">
    <text evidence="1">Belongs to the peptidase S51 family.</text>
</comment>
<evidence type="ECO:0000313" key="6">
    <source>
        <dbReference type="Proteomes" id="UP000054709"/>
    </source>
</evidence>
<protein>
    <recommendedName>
        <fullName evidence="7">Peptidase</fullName>
    </recommendedName>
</protein>
<evidence type="ECO:0000256" key="2">
    <source>
        <dbReference type="ARBA" id="ARBA00022670"/>
    </source>
</evidence>
<dbReference type="Pfam" id="PF03575">
    <property type="entry name" value="Peptidase_S51"/>
    <property type="match status" value="1"/>
</dbReference>
<evidence type="ECO:0008006" key="7">
    <source>
        <dbReference type="Google" id="ProtNLM"/>
    </source>
</evidence>
<accession>A0A0W1B2T8</accession>